<dbReference type="GO" id="GO:0052851">
    <property type="term" value="F:ferric-chelate reductase (NADPH) activity"/>
    <property type="evidence" value="ECO:0007669"/>
    <property type="project" value="UniProtKB-EC"/>
</dbReference>
<feature type="transmembrane region" description="Helical" evidence="14">
    <location>
        <begin position="328"/>
        <end position="354"/>
    </location>
</feature>
<feature type="transmembrane region" description="Helical" evidence="14">
    <location>
        <begin position="366"/>
        <end position="385"/>
    </location>
</feature>
<feature type="region of interest" description="Disordered" evidence="13">
    <location>
        <begin position="728"/>
        <end position="749"/>
    </location>
</feature>
<dbReference type="Pfam" id="PF08022">
    <property type="entry name" value="FAD_binding_8"/>
    <property type="match status" value="1"/>
</dbReference>
<comment type="caution">
    <text evidence="16">The sequence shown here is derived from an EMBL/GenBank/DDBJ whole genome shotgun (WGS) entry which is preliminary data.</text>
</comment>
<keyword evidence="10" id="KW-0406">Ion transport</keyword>
<evidence type="ECO:0000256" key="1">
    <source>
        <dbReference type="ARBA" id="ARBA00004651"/>
    </source>
</evidence>
<dbReference type="CDD" id="cd06186">
    <property type="entry name" value="NOX_Duox_like_FAD_NADP"/>
    <property type="match status" value="1"/>
</dbReference>
<dbReference type="PANTHER" id="PTHR32361:SF23">
    <property type="entry name" value="FERRIC-CHELATE REDUCTASE"/>
    <property type="match status" value="1"/>
</dbReference>
<dbReference type="InterPro" id="IPR013130">
    <property type="entry name" value="Fe3_Rdtase_TM_dom"/>
</dbReference>
<dbReference type="GO" id="GO:0006826">
    <property type="term" value="P:iron ion transport"/>
    <property type="evidence" value="ECO:0007669"/>
    <property type="project" value="TreeGrafter"/>
</dbReference>
<organism evidence="16 17">
    <name type="scientific">Pseudopithomyces chartarum</name>
    <dbReference type="NCBI Taxonomy" id="1892770"/>
    <lineage>
        <taxon>Eukaryota</taxon>
        <taxon>Fungi</taxon>
        <taxon>Dikarya</taxon>
        <taxon>Ascomycota</taxon>
        <taxon>Pezizomycotina</taxon>
        <taxon>Dothideomycetes</taxon>
        <taxon>Pleosporomycetidae</taxon>
        <taxon>Pleosporales</taxon>
        <taxon>Massarineae</taxon>
        <taxon>Didymosphaeriaceae</taxon>
        <taxon>Pseudopithomyces</taxon>
    </lineage>
</organism>
<dbReference type="InterPro" id="IPR017927">
    <property type="entry name" value="FAD-bd_FR_type"/>
</dbReference>
<reference evidence="16 17" key="1">
    <citation type="submission" date="2021-02" db="EMBL/GenBank/DDBJ databases">
        <title>Genome assembly of Pseudopithomyces chartarum.</title>
        <authorList>
            <person name="Jauregui R."/>
            <person name="Singh J."/>
            <person name="Voisey C."/>
        </authorList>
    </citation>
    <scope>NUCLEOTIDE SEQUENCE [LARGE SCALE GENOMIC DNA]</scope>
    <source>
        <strain evidence="16 17">AGR01</strain>
    </source>
</reference>
<sequence>MIASGTAPVRYSLSTPSTPDHIVLAFSLPDLPDLPVLPERATQRKEKSWTSAIVPEDRAWDHRQRHTGVARESHRIATPRNQVVPSYPIRPPSAGFLCDLSTALSEESAMPALPGEALDRFNAALSLAEREVAGPIVTLLRRITIPINSTSPPGLIEANTRDPWSKSDKYALAYVYYCIPLLVIAGLMRYYHLFNDKIRTALHQEEVLKTAKIASPDSDYEMSVLYTDKSTVKFFPREGPLPAAPKSQTSVSSVGFINKTVALFRFIFYRPLREVHFRKGWKPLVFPSLAVCVIIFGALALGICYTFIPQPLFWKSIAFGSPPLAIRSGMMAVALMPWIVGLSMKANLITFITGIGHERLNVLHRWAAYLCLMLSIIHTVPFYITPIWEKGARHVFESFFAQDGFYAYGTGIAALVPLCFLCVHSLEPLRHWMYELFVSLHVPVAMVFLGMVFWHCHNYLTSWNYLFATLGIWLLSYLMRLFYLNWANPFKVAWLIGDEAAVTIMPENAIKITIPTQMKWRPGQYVYLRMPGISVFENHPFTIASLCDDDFPSEYGEGYRDMVLVFRPFGGFTNKVLRSALEHGPWHTYRAFIDGPYGGMQRRIEAFDDVVLIAGGSGITAIVSQLLSLIKKMRDGKAVTRKIHVIWALKRPETLEWFKEELRICRQFAPPEAVECQFYITTAKRNPGGTLVSAKTPTRPVSLYFHDKVNDAFQNIADHRVSGISSKRHSALIRDEAQGDPEKEKELRAENEDDIAALPQARLVPMKGSGSHLNVPTYNTSNPDLITPVSQPIVARRQDRNLSLDISTALAANPDASVYQQQGVTSPTVAPGVHGFDFGFPSTPTEFQKNLMRFAFLPAAVKKKDGWSTEYGRPDLKYLLREKGRGFGRRTCVFVCGPAGMRTAVSETVAEMQRSVWSGDSRDEIFLHAENYAL</sequence>
<proteinExistence type="inferred from homology"/>
<evidence type="ECO:0000313" key="17">
    <source>
        <dbReference type="Proteomes" id="UP001280581"/>
    </source>
</evidence>
<evidence type="ECO:0000313" key="16">
    <source>
        <dbReference type="EMBL" id="KAK3214978.1"/>
    </source>
</evidence>
<dbReference type="SFLD" id="SFLDG01168">
    <property type="entry name" value="Ferric_reductase_subgroup_(FRE"/>
    <property type="match status" value="1"/>
</dbReference>
<dbReference type="Proteomes" id="UP001280581">
    <property type="component" value="Unassembled WGS sequence"/>
</dbReference>
<evidence type="ECO:0000256" key="4">
    <source>
        <dbReference type="ARBA" id="ARBA00022448"/>
    </source>
</evidence>
<dbReference type="SUPFAM" id="SSF52343">
    <property type="entry name" value="Ferredoxin reductase-like, C-terminal NADP-linked domain"/>
    <property type="match status" value="1"/>
</dbReference>
<comment type="similarity">
    <text evidence="2">Belongs to the ferric reductase (FRE) family.</text>
</comment>
<feature type="transmembrane region" description="Helical" evidence="14">
    <location>
        <begin position="465"/>
        <end position="483"/>
    </location>
</feature>
<keyword evidence="9" id="KW-0560">Oxidoreductase</keyword>
<dbReference type="AlphaFoldDB" id="A0AAN6M3C7"/>
<dbReference type="PROSITE" id="PS51384">
    <property type="entry name" value="FAD_FR"/>
    <property type="match status" value="1"/>
</dbReference>
<feature type="compositionally biased region" description="Basic and acidic residues" evidence="13">
    <location>
        <begin position="732"/>
        <end position="749"/>
    </location>
</feature>
<keyword evidence="4" id="KW-0813">Transport</keyword>
<evidence type="ECO:0000259" key="15">
    <source>
        <dbReference type="PROSITE" id="PS51384"/>
    </source>
</evidence>
<keyword evidence="8 14" id="KW-1133">Transmembrane helix</keyword>
<dbReference type="InterPro" id="IPR039261">
    <property type="entry name" value="FNR_nucleotide-bd"/>
</dbReference>
<evidence type="ECO:0000256" key="8">
    <source>
        <dbReference type="ARBA" id="ARBA00022989"/>
    </source>
</evidence>
<evidence type="ECO:0000256" key="2">
    <source>
        <dbReference type="ARBA" id="ARBA00006278"/>
    </source>
</evidence>
<keyword evidence="17" id="KW-1185">Reference proteome</keyword>
<dbReference type="EMBL" id="WVTA01000003">
    <property type="protein sequence ID" value="KAK3214978.1"/>
    <property type="molecule type" value="Genomic_DNA"/>
</dbReference>
<dbReference type="GO" id="GO:0006879">
    <property type="term" value="P:intracellular iron ion homeostasis"/>
    <property type="evidence" value="ECO:0007669"/>
    <property type="project" value="TreeGrafter"/>
</dbReference>
<evidence type="ECO:0000256" key="11">
    <source>
        <dbReference type="ARBA" id="ARBA00023136"/>
    </source>
</evidence>
<dbReference type="GO" id="GO:0005886">
    <property type="term" value="C:plasma membrane"/>
    <property type="evidence" value="ECO:0007669"/>
    <property type="project" value="UniProtKB-SubCell"/>
</dbReference>
<dbReference type="SUPFAM" id="SSF63380">
    <property type="entry name" value="Riboflavin synthase domain-like"/>
    <property type="match status" value="1"/>
</dbReference>
<name>A0AAN6M3C7_9PLEO</name>
<feature type="transmembrane region" description="Helical" evidence="14">
    <location>
        <begin position="171"/>
        <end position="191"/>
    </location>
</feature>
<evidence type="ECO:0000256" key="5">
    <source>
        <dbReference type="ARBA" id="ARBA00022475"/>
    </source>
</evidence>
<evidence type="ECO:0000256" key="6">
    <source>
        <dbReference type="ARBA" id="ARBA00022692"/>
    </source>
</evidence>
<comment type="catalytic activity">
    <reaction evidence="12">
        <text>2 a Fe(II)-siderophore + NADP(+) + H(+) = 2 a Fe(III)-siderophore + NADPH</text>
        <dbReference type="Rhea" id="RHEA:28795"/>
        <dbReference type="Rhea" id="RHEA-COMP:11342"/>
        <dbReference type="Rhea" id="RHEA-COMP:11344"/>
        <dbReference type="ChEBI" id="CHEBI:15378"/>
        <dbReference type="ChEBI" id="CHEBI:29033"/>
        <dbReference type="ChEBI" id="CHEBI:29034"/>
        <dbReference type="ChEBI" id="CHEBI:57783"/>
        <dbReference type="ChEBI" id="CHEBI:58349"/>
        <dbReference type="EC" id="1.16.1.9"/>
    </reaction>
</comment>
<feature type="transmembrane region" description="Helical" evidence="14">
    <location>
        <begin position="405"/>
        <end position="426"/>
    </location>
</feature>
<dbReference type="Pfam" id="PF01794">
    <property type="entry name" value="Ferric_reduct"/>
    <property type="match status" value="1"/>
</dbReference>
<dbReference type="InterPro" id="IPR013121">
    <property type="entry name" value="Fe_red_NAD-bd_6"/>
</dbReference>
<gene>
    <name evidence="16" type="ORF">GRF29_19g1813416</name>
</gene>
<comment type="subcellular location">
    <subcellularLocation>
        <location evidence="1">Cell membrane</location>
        <topology evidence="1">Multi-pass membrane protein</topology>
    </subcellularLocation>
</comment>
<dbReference type="InterPro" id="IPR017938">
    <property type="entry name" value="Riboflavin_synthase-like_b-brl"/>
</dbReference>
<evidence type="ECO:0000256" key="14">
    <source>
        <dbReference type="SAM" id="Phobius"/>
    </source>
</evidence>
<dbReference type="Pfam" id="PF08030">
    <property type="entry name" value="NAD_binding_6"/>
    <property type="match status" value="1"/>
</dbReference>
<dbReference type="Gene3D" id="3.40.50.80">
    <property type="entry name" value="Nucleotide-binding domain of ferredoxin-NADP reductase (FNR) module"/>
    <property type="match status" value="2"/>
</dbReference>
<keyword evidence="11 14" id="KW-0472">Membrane</keyword>
<dbReference type="EC" id="1.16.1.9" evidence="3"/>
<feature type="transmembrane region" description="Helical" evidence="14">
    <location>
        <begin position="433"/>
        <end position="453"/>
    </location>
</feature>
<evidence type="ECO:0000256" key="12">
    <source>
        <dbReference type="ARBA" id="ARBA00048483"/>
    </source>
</evidence>
<dbReference type="SFLD" id="SFLDS00052">
    <property type="entry name" value="Ferric_Reductase_Domain"/>
    <property type="match status" value="1"/>
</dbReference>
<dbReference type="InterPro" id="IPR051410">
    <property type="entry name" value="Ferric/Cupric_Reductase"/>
</dbReference>
<evidence type="ECO:0000256" key="7">
    <source>
        <dbReference type="ARBA" id="ARBA00022982"/>
    </source>
</evidence>
<evidence type="ECO:0000256" key="9">
    <source>
        <dbReference type="ARBA" id="ARBA00023002"/>
    </source>
</evidence>
<dbReference type="InterPro" id="IPR013112">
    <property type="entry name" value="FAD-bd_8"/>
</dbReference>
<feature type="transmembrane region" description="Helical" evidence="14">
    <location>
        <begin position="610"/>
        <end position="630"/>
    </location>
</feature>
<feature type="domain" description="FAD-binding FR-type" evidence="15">
    <location>
        <begin position="489"/>
        <end position="603"/>
    </location>
</feature>
<evidence type="ECO:0000256" key="13">
    <source>
        <dbReference type="SAM" id="MobiDB-lite"/>
    </source>
</evidence>
<dbReference type="GO" id="GO:0015677">
    <property type="term" value="P:copper ion import"/>
    <property type="evidence" value="ECO:0007669"/>
    <property type="project" value="TreeGrafter"/>
</dbReference>
<evidence type="ECO:0000256" key="10">
    <source>
        <dbReference type="ARBA" id="ARBA00023065"/>
    </source>
</evidence>
<accession>A0AAN6M3C7</accession>
<feature type="transmembrane region" description="Helical" evidence="14">
    <location>
        <begin position="284"/>
        <end position="308"/>
    </location>
</feature>
<dbReference type="PANTHER" id="PTHR32361">
    <property type="entry name" value="FERRIC/CUPRIC REDUCTASE TRANSMEMBRANE COMPONENT"/>
    <property type="match status" value="1"/>
</dbReference>
<keyword evidence="6 14" id="KW-0812">Transmembrane</keyword>
<keyword evidence="7" id="KW-0249">Electron transport</keyword>
<evidence type="ECO:0000256" key="3">
    <source>
        <dbReference type="ARBA" id="ARBA00012668"/>
    </source>
</evidence>
<keyword evidence="5" id="KW-1003">Cell membrane</keyword>
<protein>
    <recommendedName>
        <fullName evidence="3">ferric-chelate reductase (NADPH)</fullName>
        <ecNumber evidence="3">1.16.1.9</ecNumber>
    </recommendedName>
</protein>